<dbReference type="OrthoDB" id="9801445at2"/>
<dbReference type="PANTHER" id="PTHR35005:SF1">
    <property type="entry name" value="2-AMINO-5-FORMYLAMINO-6-RIBOSYLAMINOPYRIMIDIN-4(3H)-ONE 5'-MONOPHOSPHATE DEFORMYLASE"/>
    <property type="match status" value="1"/>
</dbReference>
<protein>
    <recommendedName>
        <fullName evidence="8">Creatininase</fullName>
    </recommendedName>
</protein>
<evidence type="ECO:0000256" key="3">
    <source>
        <dbReference type="ARBA" id="ARBA00022801"/>
    </source>
</evidence>
<dbReference type="EMBL" id="LPZR01000113">
    <property type="protein sequence ID" value="KYO53499.1"/>
    <property type="molecule type" value="Genomic_DNA"/>
</dbReference>
<reference evidence="6 7" key="1">
    <citation type="submission" date="2015-12" db="EMBL/GenBank/DDBJ databases">
        <title>Genome sequence of Tistrella mobilis MCCC 1A02139.</title>
        <authorList>
            <person name="Lu L."/>
            <person name="Lai Q."/>
            <person name="Shao Z."/>
            <person name="Qian P."/>
        </authorList>
    </citation>
    <scope>NUCLEOTIDE SEQUENCE [LARGE SCALE GENOMIC DNA]</scope>
    <source>
        <strain evidence="6 7">MCCC 1A02139</strain>
    </source>
</reference>
<dbReference type="GO" id="GO:0046872">
    <property type="term" value="F:metal ion binding"/>
    <property type="evidence" value="ECO:0007669"/>
    <property type="project" value="UniProtKB-KW"/>
</dbReference>
<dbReference type="RefSeq" id="WP_062763661.1">
    <property type="nucleotide sequence ID" value="NZ_CP121045.1"/>
</dbReference>
<evidence type="ECO:0000313" key="7">
    <source>
        <dbReference type="Proteomes" id="UP000075787"/>
    </source>
</evidence>
<dbReference type="AlphaFoldDB" id="A0A162L6G6"/>
<evidence type="ECO:0000313" key="6">
    <source>
        <dbReference type="EMBL" id="KYO53499.1"/>
    </source>
</evidence>
<dbReference type="SUPFAM" id="SSF102215">
    <property type="entry name" value="Creatininase"/>
    <property type="match status" value="1"/>
</dbReference>
<comment type="caution">
    <text evidence="6">The sequence shown here is derived from an EMBL/GenBank/DDBJ whole genome shotgun (WGS) entry which is preliminary data.</text>
</comment>
<dbReference type="Proteomes" id="UP000075787">
    <property type="component" value="Unassembled WGS sequence"/>
</dbReference>
<dbReference type="GO" id="GO:0016811">
    <property type="term" value="F:hydrolase activity, acting on carbon-nitrogen (but not peptide) bonds, in linear amides"/>
    <property type="evidence" value="ECO:0007669"/>
    <property type="project" value="TreeGrafter"/>
</dbReference>
<gene>
    <name evidence="6" type="ORF">AUP44_03920</name>
</gene>
<comment type="similarity">
    <text evidence="5">Belongs to the creatininase superfamily.</text>
</comment>
<proteinExistence type="inferred from homology"/>
<dbReference type="GeneID" id="97242994"/>
<name>A0A162L6G6_9PROT</name>
<dbReference type="Pfam" id="PF02633">
    <property type="entry name" value="Creatininase"/>
    <property type="match status" value="1"/>
</dbReference>
<keyword evidence="2" id="KW-0479">Metal-binding</keyword>
<evidence type="ECO:0000256" key="2">
    <source>
        <dbReference type="ARBA" id="ARBA00022723"/>
    </source>
</evidence>
<evidence type="ECO:0008006" key="8">
    <source>
        <dbReference type="Google" id="ProtNLM"/>
    </source>
</evidence>
<keyword evidence="3" id="KW-0378">Hydrolase</keyword>
<evidence type="ECO:0000256" key="4">
    <source>
        <dbReference type="ARBA" id="ARBA00022833"/>
    </source>
</evidence>
<dbReference type="InterPro" id="IPR003785">
    <property type="entry name" value="Creatininase/forma_Hydrolase"/>
</dbReference>
<dbReference type="InterPro" id="IPR024087">
    <property type="entry name" value="Creatininase-like_sf"/>
</dbReference>
<dbReference type="PANTHER" id="PTHR35005">
    <property type="entry name" value="3-DEHYDRO-SCYLLO-INOSOSE HYDROLASE"/>
    <property type="match status" value="1"/>
</dbReference>
<organism evidence="6 7">
    <name type="scientific">Tistrella mobilis</name>
    <dbReference type="NCBI Taxonomy" id="171437"/>
    <lineage>
        <taxon>Bacteria</taxon>
        <taxon>Pseudomonadati</taxon>
        <taxon>Pseudomonadota</taxon>
        <taxon>Alphaproteobacteria</taxon>
        <taxon>Geminicoccales</taxon>
        <taxon>Geminicoccaceae</taxon>
        <taxon>Tistrella</taxon>
    </lineage>
</organism>
<sequence>MIPSRQRLPHLSATAPLAAILPVGSFEQHGPHLPMTTDTLIAGAVAAAIHDALPADMAAATLVLPPLPVSCSQEHAGFPGAVWVGARALGGFVEDLAASLRHQGIGVFAIVNAHGGNYVLANLVQELNLTAHPRTLLLPGRDHWAEALQAAGITRSLSEDMHAGEIETSILLAAAPDAVALPLPAADGARERPRLTELGMAAYTRSGVIGDPSAATAEKGHALLAALGATGATEIVRAAVMVAGDDS</sequence>
<dbReference type="GO" id="GO:0009231">
    <property type="term" value="P:riboflavin biosynthetic process"/>
    <property type="evidence" value="ECO:0007669"/>
    <property type="project" value="TreeGrafter"/>
</dbReference>
<keyword evidence="4" id="KW-0862">Zinc</keyword>
<comment type="cofactor">
    <cofactor evidence="1">
        <name>Zn(2+)</name>
        <dbReference type="ChEBI" id="CHEBI:29105"/>
    </cofactor>
</comment>
<evidence type="ECO:0000256" key="5">
    <source>
        <dbReference type="ARBA" id="ARBA00024029"/>
    </source>
</evidence>
<dbReference type="Gene3D" id="3.40.50.10310">
    <property type="entry name" value="Creatininase"/>
    <property type="match status" value="1"/>
</dbReference>
<accession>A0A162L6G6</accession>
<evidence type="ECO:0000256" key="1">
    <source>
        <dbReference type="ARBA" id="ARBA00001947"/>
    </source>
</evidence>